<organism evidence="1 2">
    <name type="scientific">Cudoniella acicularis</name>
    <dbReference type="NCBI Taxonomy" id="354080"/>
    <lineage>
        <taxon>Eukaryota</taxon>
        <taxon>Fungi</taxon>
        <taxon>Dikarya</taxon>
        <taxon>Ascomycota</taxon>
        <taxon>Pezizomycotina</taxon>
        <taxon>Leotiomycetes</taxon>
        <taxon>Helotiales</taxon>
        <taxon>Tricladiaceae</taxon>
        <taxon>Cudoniella</taxon>
    </lineage>
</organism>
<accession>A0A8H4RAS8</accession>
<comment type="caution">
    <text evidence="1">The sequence shown here is derived from an EMBL/GenBank/DDBJ whole genome shotgun (WGS) entry which is preliminary data.</text>
</comment>
<sequence length="367" mass="41048">MLWVIPKGLRPEENQIYKKLFEVVEHRKKKNQGPPHIVVITDIAKDVDDLVAMMLLKELHRLGLIVLEGFVANLKPENTRAALARGALNSLNLQNVPVAVGTDGTSNHYEVHDYEFNKCNFFPSGDDLKNIPQGSALLHRLCTKAKQEKRKLTFLLISSLRDIAEFASAAPDLMRDVTERIVFQGGYKVTETFATDIPVQLCIDMENSGHALGPYTRYAQTQMDLAFYKTACEPNPKDRFQPFMDQKWYLERKTSWCTTPHAPNERLPVGEEVVPYLTKLVAYDALAALGASGDDILDHLGISLPINGKKPLHQIIGHFGKPAVLNSRGEVKQKAIPDNPDINTRAMSQAIQALVLGSLLECMQNRN</sequence>
<evidence type="ECO:0000313" key="1">
    <source>
        <dbReference type="EMBL" id="KAF4625344.1"/>
    </source>
</evidence>
<name>A0A8H4RAS8_9HELO</name>
<evidence type="ECO:0008006" key="3">
    <source>
        <dbReference type="Google" id="ProtNLM"/>
    </source>
</evidence>
<evidence type="ECO:0000313" key="2">
    <source>
        <dbReference type="Proteomes" id="UP000566819"/>
    </source>
</evidence>
<dbReference type="OrthoDB" id="2564527at2759"/>
<protein>
    <recommendedName>
        <fullName evidence="3">Inosine/uridine-preferring nucleoside hydrolase domain-containing protein</fullName>
    </recommendedName>
</protein>
<keyword evidence="2" id="KW-1185">Reference proteome</keyword>
<reference evidence="1 2" key="1">
    <citation type="submission" date="2020-03" db="EMBL/GenBank/DDBJ databases">
        <title>Draft Genome Sequence of Cudoniella acicularis.</title>
        <authorList>
            <person name="Buettner E."/>
            <person name="Kellner H."/>
        </authorList>
    </citation>
    <scope>NUCLEOTIDE SEQUENCE [LARGE SCALE GENOMIC DNA]</scope>
    <source>
        <strain evidence="1 2">DSM 108380</strain>
    </source>
</reference>
<dbReference type="AlphaFoldDB" id="A0A8H4RAS8"/>
<dbReference type="SUPFAM" id="SSF53590">
    <property type="entry name" value="Nucleoside hydrolase"/>
    <property type="match status" value="1"/>
</dbReference>
<proteinExistence type="predicted"/>
<dbReference type="Proteomes" id="UP000566819">
    <property type="component" value="Unassembled WGS sequence"/>
</dbReference>
<dbReference type="Gene3D" id="3.90.245.10">
    <property type="entry name" value="Ribonucleoside hydrolase-like"/>
    <property type="match status" value="1"/>
</dbReference>
<dbReference type="GO" id="GO:0016799">
    <property type="term" value="F:hydrolase activity, hydrolyzing N-glycosyl compounds"/>
    <property type="evidence" value="ECO:0007669"/>
    <property type="project" value="InterPro"/>
</dbReference>
<gene>
    <name evidence="1" type="ORF">G7Y89_g12823</name>
</gene>
<dbReference type="InterPro" id="IPR036452">
    <property type="entry name" value="Ribo_hydro-like"/>
</dbReference>
<dbReference type="EMBL" id="JAAMPI010001406">
    <property type="protein sequence ID" value="KAF4625344.1"/>
    <property type="molecule type" value="Genomic_DNA"/>
</dbReference>